<protein>
    <recommendedName>
        <fullName evidence="3">Haloacid dehalogenase-like hydrolase</fullName>
    </recommendedName>
</protein>
<dbReference type="STRING" id="1796616.A4V09_19310"/>
<dbReference type="RefSeq" id="WP_065543809.1">
    <property type="nucleotide sequence ID" value="NZ_CP015405.2"/>
</dbReference>
<evidence type="ECO:0000313" key="2">
    <source>
        <dbReference type="Proteomes" id="UP000092574"/>
    </source>
</evidence>
<dbReference type="EMBL" id="CP015405">
    <property type="protein sequence ID" value="ANU77703.1"/>
    <property type="molecule type" value="Genomic_DNA"/>
</dbReference>
<dbReference type="AlphaFoldDB" id="A0A1C7IFS0"/>
<sequence length="62" mass="7026">MKAGLMTNVWEVTQKNHTKATGIQFMCSHLHADIEDCFAVGDSENDLDMLKAPYKMKRQSPI</sequence>
<dbReference type="Pfam" id="PF08282">
    <property type="entry name" value="Hydrolase_3"/>
    <property type="match status" value="1"/>
</dbReference>
<dbReference type="InterPro" id="IPR036412">
    <property type="entry name" value="HAD-like_sf"/>
</dbReference>
<dbReference type="SUPFAM" id="SSF56784">
    <property type="entry name" value="HAD-like"/>
    <property type="match status" value="1"/>
</dbReference>
<dbReference type="KEGG" id="byl:A4V09_19310"/>
<organism evidence="1 2">
    <name type="scientific">Blautia pseudococcoides</name>
    <dbReference type="NCBI Taxonomy" id="1796616"/>
    <lineage>
        <taxon>Bacteria</taxon>
        <taxon>Bacillati</taxon>
        <taxon>Bacillota</taxon>
        <taxon>Clostridia</taxon>
        <taxon>Lachnospirales</taxon>
        <taxon>Lachnospiraceae</taxon>
        <taxon>Blautia</taxon>
    </lineage>
</organism>
<accession>A0A1C7IFS0</accession>
<gene>
    <name evidence="1" type="ORF">A4V09_19310</name>
</gene>
<name>A0A1C7IFS0_9FIRM</name>
<dbReference type="OrthoDB" id="9810101at2"/>
<evidence type="ECO:0000313" key="1">
    <source>
        <dbReference type="EMBL" id="ANU77703.1"/>
    </source>
</evidence>
<dbReference type="Gene3D" id="3.40.50.1000">
    <property type="entry name" value="HAD superfamily/HAD-like"/>
    <property type="match status" value="1"/>
</dbReference>
<dbReference type="Proteomes" id="UP000092574">
    <property type="component" value="Chromosome"/>
</dbReference>
<proteinExistence type="predicted"/>
<dbReference type="InterPro" id="IPR023214">
    <property type="entry name" value="HAD_sf"/>
</dbReference>
<reference evidence="1" key="1">
    <citation type="submission" date="2017-04" db="EMBL/GenBank/DDBJ databases">
        <title>Complete Genome Sequences of Twelve Strains of a Stable Defined Moderately Diverse Mouse Microbiota 2 (sDMDMm2).</title>
        <authorList>
            <person name="Uchimura Y."/>
            <person name="Wyss M."/>
            <person name="Brugiroux S."/>
            <person name="Limenitakis J.P."/>
            <person name="Stecher B."/>
            <person name="McCoy K.D."/>
            <person name="Macpherson A.J."/>
        </authorList>
    </citation>
    <scope>NUCLEOTIDE SEQUENCE</scope>
    <source>
        <strain evidence="1">YL58</strain>
    </source>
</reference>
<keyword evidence="2" id="KW-1185">Reference proteome</keyword>
<evidence type="ECO:0008006" key="3">
    <source>
        <dbReference type="Google" id="ProtNLM"/>
    </source>
</evidence>